<feature type="transmembrane region" description="Helical" evidence="1">
    <location>
        <begin position="194"/>
        <end position="224"/>
    </location>
</feature>
<dbReference type="RefSeq" id="WP_288183873.1">
    <property type="nucleotide sequence ID" value="NZ_LT608335.1"/>
</dbReference>
<dbReference type="Pfam" id="PF04536">
    <property type="entry name" value="TPM_phosphatase"/>
    <property type="match status" value="1"/>
</dbReference>
<organism evidence="4">
    <name type="scientific">uncultured Sporomusa sp</name>
    <dbReference type="NCBI Taxonomy" id="307249"/>
    <lineage>
        <taxon>Bacteria</taxon>
        <taxon>Bacillati</taxon>
        <taxon>Bacillota</taxon>
        <taxon>Negativicutes</taxon>
        <taxon>Selenomonadales</taxon>
        <taxon>Sporomusaceae</taxon>
        <taxon>Sporomusa</taxon>
        <taxon>environmental samples</taxon>
    </lineage>
</organism>
<dbReference type="Gene3D" id="3.10.310.50">
    <property type="match status" value="1"/>
</dbReference>
<protein>
    <recommendedName>
        <fullName evidence="3">TPM domain-containing protein</fullName>
    </recommendedName>
</protein>
<reference evidence="4" key="1">
    <citation type="submission" date="2016-08" db="EMBL/GenBank/DDBJ databases">
        <authorList>
            <person name="Seilhamer J.J."/>
        </authorList>
    </citation>
    <scope>NUCLEOTIDE SEQUENCE</scope>
    <source>
        <strain evidence="4">86</strain>
    </source>
</reference>
<dbReference type="InterPro" id="IPR007621">
    <property type="entry name" value="TPM_dom"/>
</dbReference>
<keyword evidence="1" id="KW-1133">Transmembrane helix</keyword>
<feature type="domain" description="TPM" evidence="3">
    <location>
        <begin position="38"/>
        <end position="160"/>
    </location>
</feature>
<keyword evidence="1" id="KW-0472">Membrane</keyword>
<evidence type="ECO:0000256" key="1">
    <source>
        <dbReference type="SAM" id="Phobius"/>
    </source>
</evidence>
<dbReference type="EMBL" id="FMJE01000003">
    <property type="protein sequence ID" value="SCM80484.1"/>
    <property type="molecule type" value="Genomic_DNA"/>
</dbReference>
<name>A0A212LS95_9FIRM</name>
<evidence type="ECO:0000256" key="2">
    <source>
        <dbReference type="SAM" id="SignalP"/>
    </source>
</evidence>
<sequence length="254" mass="27122">MNKRLAWLTLIACLSLLMISAVWAQPKIPPTPTQSIYVQDHAGVLDAATKSKINSLGTKLAAKTKAQIVVLTVKSLEGASLEEYALAVLRHWGIGDKALNNGILMLVAVNDRQSRIEVGYGLEGALNDAKTGMIQDSYMIPYFSTGDYNQGIWNGYQALVSITAAEYKTDISTDAKAVKTQSVQEQSWWDTLPWWAQLAIAAGMLGLFIVDWVFFGGSITYIILSLLRSRGGGGGGGGGYGGGSGGGGGSSRRW</sequence>
<gene>
    <name evidence="4" type="ORF">KL86SPO_30662</name>
</gene>
<proteinExistence type="predicted"/>
<dbReference type="PANTHER" id="PTHR30373">
    <property type="entry name" value="UPF0603 PROTEIN YGCG"/>
    <property type="match status" value="1"/>
</dbReference>
<evidence type="ECO:0000259" key="3">
    <source>
        <dbReference type="Pfam" id="PF04536"/>
    </source>
</evidence>
<evidence type="ECO:0000313" key="4">
    <source>
        <dbReference type="EMBL" id="SCM80484.1"/>
    </source>
</evidence>
<accession>A0A212LS95</accession>
<feature type="chain" id="PRO_5012397388" description="TPM domain-containing protein" evidence="2">
    <location>
        <begin position="25"/>
        <end position="254"/>
    </location>
</feature>
<keyword evidence="2" id="KW-0732">Signal</keyword>
<dbReference type="PANTHER" id="PTHR30373:SF2">
    <property type="entry name" value="UPF0603 PROTEIN YGCG"/>
    <property type="match status" value="1"/>
</dbReference>
<dbReference type="AlphaFoldDB" id="A0A212LS95"/>
<keyword evidence="1" id="KW-0812">Transmembrane</keyword>
<feature type="signal peptide" evidence="2">
    <location>
        <begin position="1"/>
        <end position="24"/>
    </location>
</feature>